<organism evidence="2 3">
    <name type="scientific">Vibrio aquimaris</name>
    <dbReference type="NCBI Taxonomy" id="2587862"/>
    <lineage>
        <taxon>Bacteria</taxon>
        <taxon>Pseudomonadati</taxon>
        <taxon>Pseudomonadota</taxon>
        <taxon>Gammaproteobacteria</taxon>
        <taxon>Vibrionales</taxon>
        <taxon>Vibrionaceae</taxon>
        <taxon>Vibrio</taxon>
    </lineage>
</organism>
<dbReference type="AlphaFoldDB" id="A0A5P9CLN1"/>
<proteinExistence type="predicted"/>
<dbReference type="KEGG" id="vaq:FIV01_11955"/>
<reference evidence="2 3" key="1">
    <citation type="submission" date="2019-10" db="EMBL/GenBank/DDBJ databases">
        <title>Complete genome sequence of Vibrio sp. strain THAF100, isolated from non-filtered water from the water column of tank 6 of a marine aquarium containing stony-coral fragments. Water maintained at 26 degree C.</title>
        <authorList>
            <person name="Ruckert C."/>
            <person name="Franco A."/>
            <person name="Kalinowski J."/>
            <person name="Glaeser S."/>
        </authorList>
    </citation>
    <scope>NUCLEOTIDE SEQUENCE [LARGE SCALE GENOMIC DNA]</scope>
    <source>
        <strain evidence="2 3">THAF100</strain>
    </source>
</reference>
<dbReference type="EMBL" id="CP045350">
    <property type="protein sequence ID" value="QFT27145.1"/>
    <property type="molecule type" value="Genomic_DNA"/>
</dbReference>
<protein>
    <submittedName>
        <fullName evidence="2">Uncharacterized protein</fullName>
    </submittedName>
</protein>
<keyword evidence="1" id="KW-0472">Membrane</keyword>
<keyword evidence="3" id="KW-1185">Reference proteome</keyword>
<keyword evidence="1" id="KW-0812">Transmembrane</keyword>
<accession>A0A5P9CLN1</accession>
<feature type="transmembrane region" description="Helical" evidence="1">
    <location>
        <begin position="6"/>
        <end position="25"/>
    </location>
</feature>
<evidence type="ECO:0000256" key="1">
    <source>
        <dbReference type="SAM" id="Phobius"/>
    </source>
</evidence>
<dbReference type="Proteomes" id="UP000326936">
    <property type="component" value="Chromosome"/>
</dbReference>
<keyword evidence="1" id="KW-1133">Transmembrane helix</keyword>
<sequence length="33" mass="4093">MPIYEMFFFKLIIFQLLTIFTVTFLQQFDSKEI</sequence>
<evidence type="ECO:0000313" key="2">
    <source>
        <dbReference type="EMBL" id="QFT27145.1"/>
    </source>
</evidence>
<name>A0A5P9CLN1_9VIBR</name>
<evidence type="ECO:0000313" key="3">
    <source>
        <dbReference type="Proteomes" id="UP000326936"/>
    </source>
</evidence>
<gene>
    <name evidence="2" type="ORF">FIV01_11955</name>
</gene>